<accession>A0A2K3LK90</accession>
<organism evidence="1 2">
    <name type="scientific">Trifolium pratense</name>
    <name type="common">Red clover</name>
    <dbReference type="NCBI Taxonomy" id="57577"/>
    <lineage>
        <taxon>Eukaryota</taxon>
        <taxon>Viridiplantae</taxon>
        <taxon>Streptophyta</taxon>
        <taxon>Embryophyta</taxon>
        <taxon>Tracheophyta</taxon>
        <taxon>Spermatophyta</taxon>
        <taxon>Magnoliopsida</taxon>
        <taxon>eudicotyledons</taxon>
        <taxon>Gunneridae</taxon>
        <taxon>Pentapetalae</taxon>
        <taxon>rosids</taxon>
        <taxon>fabids</taxon>
        <taxon>Fabales</taxon>
        <taxon>Fabaceae</taxon>
        <taxon>Papilionoideae</taxon>
        <taxon>50 kb inversion clade</taxon>
        <taxon>NPAAA clade</taxon>
        <taxon>Hologalegina</taxon>
        <taxon>IRL clade</taxon>
        <taxon>Trifolieae</taxon>
        <taxon>Trifolium</taxon>
    </lineage>
</organism>
<gene>
    <name evidence="1" type="ORF">L195_g034947</name>
</gene>
<reference evidence="1 2" key="1">
    <citation type="journal article" date="2014" name="Am. J. Bot.">
        <title>Genome assembly and annotation for red clover (Trifolium pratense; Fabaceae).</title>
        <authorList>
            <person name="Istvanek J."/>
            <person name="Jaros M."/>
            <person name="Krenek A."/>
            <person name="Repkova J."/>
        </authorList>
    </citation>
    <scope>NUCLEOTIDE SEQUENCE [LARGE SCALE GENOMIC DNA]</scope>
    <source>
        <strain evidence="2">cv. Tatra</strain>
        <tissue evidence="1">Young leaves</tissue>
    </source>
</reference>
<evidence type="ECO:0000313" key="2">
    <source>
        <dbReference type="Proteomes" id="UP000236291"/>
    </source>
</evidence>
<sequence>MGVVLGSFMTGLGDPPSPVQDVLDEMGHPSIPFSVISKAAELEFHYNVDKVLLGNRWLRKATGIQPKFPYMVDSFERRSKRGKAASTKRLYAKHYLQCCIYKTDGLQLPPLPDTKGNQSQDKCSGHSFRSGHYGLVGGDERVAKKKF</sequence>
<dbReference type="ExpressionAtlas" id="A0A2K3LK90">
    <property type="expression patterns" value="baseline"/>
</dbReference>
<dbReference type="PANTHER" id="PTHR35138">
    <property type="entry name" value="OS01G0225300 PROTEIN"/>
    <property type="match status" value="1"/>
</dbReference>
<evidence type="ECO:0000313" key="1">
    <source>
        <dbReference type="EMBL" id="PNX78964.1"/>
    </source>
</evidence>
<dbReference type="STRING" id="57577.A0A2K3LK90"/>
<name>A0A2K3LK90_TRIPR</name>
<protein>
    <submittedName>
        <fullName evidence="1">TIC22-like family protein</fullName>
    </submittedName>
</protein>
<dbReference type="Proteomes" id="UP000236291">
    <property type="component" value="Unassembled WGS sequence"/>
</dbReference>
<proteinExistence type="predicted"/>
<dbReference type="AlphaFoldDB" id="A0A2K3LK90"/>
<dbReference type="EMBL" id="ASHM01035067">
    <property type="protein sequence ID" value="PNX78964.1"/>
    <property type="molecule type" value="Genomic_DNA"/>
</dbReference>
<reference evidence="1 2" key="2">
    <citation type="journal article" date="2017" name="Front. Plant Sci.">
        <title>Gene Classification and Mining of Molecular Markers Useful in Red Clover (Trifolium pratense) Breeding.</title>
        <authorList>
            <person name="Istvanek J."/>
            <person name="Dluhosova J."/>
            <person name="Dluhos P."/>
            <person name="Patkova L."/>
            <person name="Nedelnik J."/>
            <person name="Repkova J."/>
        </authorList>
    </citation>
    <scope>NUCLEOTIDE SEQUENCE [LARGE SCALE GENOMIC DNA]</scope>
    <source>
        <strain evidence="2">cv. Tatra</strain>
        <tissue evidence="1">Young leaves</tissue>
    </source>
</reference>
<dbReference type="PANTHER" id="PTHR35138:SF1">
    <property type="entry name" value="MYB-LIKE DOMAIN-CONTAINING PROTEIN"/>
    <property type="match status" value="1"/>
</dbReference>
<comment type="caution">
    <text evidence="1">The sequence shown here is derived from an EMBL/GenBank/DDBJ whole genome shotgun (WGS) entry which is preliminary data.</text>
</comment>